<comment type="caution">
    <text evidence="1">The sequence shown here is derived from an EMBL/GenBank/DDBJ whole genome shotgun (WGS) entry which is preliminary data.</text>
</comment>
<protein>
    <submittedName>
        <fullName evidence="1">Uncharacterized protein</fullName>
    </submittedName>
</protein>
<sequence>MLIFLCFCLDANFTSCFWLVIDFLCLQRLLAAAFCNRLLHNYSLVVRGVSGPDKSIVPDKPTQPNP</sequence>
<organism evidence="1">
    <name type="scientific">Medicago truncatula</name>
    <name type="common">Barrel medic</name>
    <name type="synonym">Medicago tribuloides</name>
    <dbReference type="NCBI Taxonomy" id="3880"/>
    <lineage>
        <taxon>Eukaryota</taxon>
        <taxon>Viridiplantae</taxon>
        <taxon>Streptophyta</taxon>
        <taxon>Embryophyta</taxon>
        <taxon>Tracheophyta</taxon>
        <taxon>Spermatophyta</taxon>
        <taxon>Magnoliopsida</taxon>
        <taxon>eudicotyledons</taxon>
        <taxon>Gunneridae</taxon>
        <taxon>Pentapetalae</taxon>
        <taxon>rosids</taxon>
        <taxon>fabids</taxon>
        <taxon>Fabales</taxon>
        <taxon>Fabaceae</taxon>
        <taxon>Papilionoideae</taxon>
        <taxon>50 kb inversion clade</taxon>
        <taxon>NPAAA clade</taxon>
        <taxon>Hologalegina</taxon>
        <taxon>IRL clade</taxon>
        <taxon>Trifolieae</taxon>
        <taxon>Medicago</taxon>
    </lineage>
</organism>
<accession>A0A396HLU9</accession>
<evidence type="ECO:0000313" key="1">
    <source>
        <dbReference type="EMBL" id="RHN54342.1"/>
    </source>
</evidence>
<dbReference type="Gramene" id="rna29359">
    <property type="protein sequence ID" value="RHN54342.1"/>
    <property type="gene ID" value="gene29359"/>
</dbReference>
<dbReference type="AlphaFoldDB" id="A0A396HLU9"/>
<gene>
    <name evidence="1" type="ORF">MtrunA17_Chr5g0405661</name>
</gene>
<reference evidence="1" key="1">
    <citation type="journal article" date="2018" name="Nat. Plants">
        <title>Whole-genome landscape of Medicago truncatula symbiotic genes.</title>
        <authorList>
            <person name="Pecrix Y."/>
            <person name="Gamas P."/>
            <person name="Carrere S."/>
        </authorList>
    </citation>
    <scope>NUCLEOTIDE SEQUENCE</scope>
    <source>
        <tissue evidence="1">Leaves</tissue>
    </source>
</reference>
<proteinExistence type="predicted"/>
<dbReference type="EMBL" id="PSQE01000005">
    <property type="protein sequence ID" value="RHN54342.1"/>
    <property type="molecule type" value="Genomic_DNA"/>
</dbReference>
<name>A0A396HLU9_MEDTR</name>
<dbReference type="Proteomes" id="UP000265566">
    <property type="component" value="Chromosome 5"/>
</dbReference>